<evidence type="ECO:0000256" key="2">
    <source>
        <dbReference type="PROSITE-ProRule" id="PRU00252"/>
    </source>
</evidence>
<reference evidence="5 6" key="1">
    <citation type="submission" date="2014-03" db="EMBL/GenBank/DDBJ databases">
        <title>Genomics of Bifidobacteria.</title>
        <authorList>
            <person name="Ventura M."/>
            <person name="Milani C."/>
            <person name="Lugli G.A."/>
        </authorList>
    </citation>
    <scope>NUCLEOTIDE SEQUENCE [LARGE SCALE GENOMIC DNA]</scope>
    <source>
        <strain evidence="5 6">LMG 11591</strain>
    </source>
</reference>
<dbReference type="GO" id="GO:0006260">
    <property type="term" value="P:DNA replication"/>
    <property type="evidence" value="ECO:0007669"/>
    <property type="project" value="InterPro"/>
</dbReference>
<dbReference type="InterPro" id="IPR000424">
    <property type="entry name" value="Primosome_PriB/ssb"/>
</dbReference>
<dbReference type="Gene3D" id="2.40.50.140">
    <property type="entry name" value="Nucleic acid-binding proteins"/>
    <property type="match status" value="1"/>
</dbReference>
<keyword evidence="1 2" id="KW-0238">DNA-binding</keyword>
<dbReference type="InterPro" id="IPR011344">
    <property type="entry name" value="ssDNA-bd"/>
</dbReference>
<proteinExistence type="predicted"/>
<accession>A0A087BDX7</accession>
<keyword evidence="6" id="KW-1185">Reference proteome</keyword>
<feature type="compositionally biased region" description="Pro residues" evidence="4">
    <location>
        <begin position="128"/>
        <end position="139"/>
    </location>
</feature>
<dbReference type="RefSeq" id="WP_022859602.1">
    <property type="nucleotide sequence ID" value="NZ_JGZB01000002.1"/>
</dbReference>
<dbReference type="NCBIfam" id="TIGR00621">
    <property type="entry name" value="ssb"/>
    <property type="match status" value="1"/>
</dbReference>
<evidence type="ECO:0000313" key="5">
    <source>
        <dbReference type="EMBL" id="KFI69227.1"/>
    </source>
</evidence>
<dbReference type="SUPFAM" id="SSF50249">
    <property type="entry name" value="Nucleic acid-binding proteins"/>
    <property type="match status" value="1"/>
</dbReference>
<dbReference type="GO" id="GO:0003697">
    <property type="term" value="F:single-stranded DNA binding"/>
    <property type="evidence" value="ECO:0007669"/>
    <property type="project" value="InterPro"/>
</dbReference>
<comment type="caution">
    <text evidence="5">The sequence shown here is derived from an EMBL/GenBank/DDBJ whole genome shotgun (WGS) entry which is preliminary data.</text>
</comment>
<feature type="region of interest" description="Disordered" evidence="4">
    <location>
        <begin position="121"/>
        <end position="175"/>
    </location>
</feature>
<evidence type="ECO:0000313" key="6">
    <source>
        <dbReference type="Proteomes" id="UP000029052"/>
    </source>
</evidence>
<protein>
    <recommendedName>
        <fullName evidence="3">Single-stranded DNA-binding protein</fullName>
    </recommendedName>
</protein>
<evidence type="ECO:0000256" key="3">
    <source>
        <dbReference type="RuleBase" id="RU000524"/>
    </source>
</evidence>
<evidence type="ECO:0000256" key="4">
    <source>
        <dbReference type="SAM" id="MobiDB-lite"/>
    </source>
</evidence>
<gene>
    <name evidence="5" type="ORF">BMAGN_0993</name>
</gene>
<sequence length="175" mass="19420">MAVQQAHIVITGRVGTQPVAFGNDPQHSGCKFRLASTRVYRDRLGQWQELPTTWITVKAFRQLAQNVMFAVHRGDPVIVSGALGNEEWDDAEGKHHVRVVIEAATVGHDLNFGVTTLRKFEKERQPEPMQPQPMQPQPIPQAFENPAPEMPDAGPETLEAPEEPEDPMDPGDPMG</sequence>
<dbReference type="GO" id="GO:0009295">
    <property type="term" value="C:nucleoid"/>
    <property type="evidence" value="ECO:0007669"/>
    <property type="project" value="TreeGrafter"/>
</dbReference>
<dbReference type="EMBL" id="JGZB01000002">
    <property type="protein sequence ID" value="KFI69227.1"/>
    <property type="molecule type" value="Genomic_DNA"/>
</dbReference>
<feature type="compositionally biased region" description="Acidic residues" evidence="4">
    <location>
        <begin position="159"/>
        <end position="169"/>
    </location>
</feature>
<dbReference type="Pfam" id="PF00436">
    <property type="entry name" value="SSB"/>
    <property type="match status" value="1"/>
</dbReference>
<dbReference type="Proteomes" id="UP000029052">
    <property type="component" value="Unassembled WGS sequence"/>
</dbReference>
<organism evidence="5 6">
    <name type="scientific">Bifidobacterium magnum</name>
    <dbReference type="NCBI Taxonomy" id="1692"/>
    <lineage>
        <taxon>Bacteria</taxon>
        <taxon>Bacillati</taxon>
        <taxon>Actinomycetota</taxon>
        <taxon>Actinomycetes</taxon>
        <taxon>Bifidobacteriales</taxon>
        <taxon>Bifidobacteriaceae</taxon>
        <taxon>Bifidobacterium</taxon>
    </lineage>
</organism>
<dbReference type="PANTHER" id="PTHR10302:SF0">
    <property type="entry name" value="SINGLE-STRANDED DNA-BINDING PROTEIN, MITOCHONDRIAL"/>
    <property type="match status" value="1"/>
</dbReference>
<dbReference type="CDD" id="cd04496">
    <property type="entry name" value="SSB_OBF"/>
    <property type="match status" value="1"/>
</dbReference>
<dbReference type="AlphaFoldDB" id="A0A087BDX7"/>
<evidence type="ECO:0000256" key="1">
    <source>
        <dbReference type="ARBA" id="ARBA00023125"/>
    </source>
</evidence>
<dbReference type="InterPro" id="IPR012340">
    <property type="entry name" value="NA-bd_OB-fold"/>
</dbReference>
<dbReference type="PANTHER" id="PTHR10302">
    <property type="entry name" value="SINGLE-STRANDED DNA-BINDING PROTEIN"/>
    <property type="match status" value="1"/>
</dbReference>
<dbReference type="eggNOG" id="COG0629">
    <property type="taxonomic scope" value="Bacteria"/>
</dbReference>
<name>A0A087BDX7_9BIFI</name>
<dbReference type="PROSITE" id="PS50935">
    <property type="entry name" value="SSB"/>
    <property type="match status" value="1"/>
</dbReference>
<dbReference type="STRING" id="1692.BMAGN_0993"/>